<dbReference type="PANTHER" id="PTHR12941:SF10">
    <property type="entry name" value="ER MEMBRANE PROTEIN COMPLEX SUBUNIT 8_9 HOMOLOG"/>
    <property type="match status" value="1"/>
</dbReference>
<evidence type="ECO:0000256" key="1">
    <source>
        <dbReference type="ARBA" id="ARBA00007461"/>
    </source>
</evidence>
<accession>M5FXM2</accession>
<protein>
    <submittedName>
        <fullName evidence="3">UPF0172-domain-containing protein</fullName>
    </submittedName>
</protein>
<dbReference type="HOGENOM" id="CLU_087337_0_1_1"/>
<dbReference type="STRING" id="1858805.M5FXM2"/>
<dbReference type="RefSeq" id="XP_040625149.1">
    <property type="nucleotide sequence ID" value="XM_040771352.1"/>
</dbReference>
<keyword evidence="4" id="KW-1185">Reference proteome</keyword>
<dbReference type="Proteomes" id="UP000030653">
    <property type="component" value="Unassembled WGS sequence"/>
</dbReference>
<dbReference type="CDD" id="cd08060">
    <property type="entry name" value="MPN_UPF0172"/>
    <property type="match status" value="1"/>
</dbReference>
<dbReference type="InterPro" id="IPR005366">
    <property type="entry name" value="EMC8/9"/>
</dbReference>
<organism evidence="3 4">
    <name type="scientific">Dacryopinax primogenitus (strain DJM 731)</name>
    <name type="common">Brown rot fungus</name>
    <dbReference type="NCBI Taxonomy" id="1858805"/>
    <lineage>
        <taxon>Eukaryota</taxon>
        <taxon>Fungi</taxon>
        <taxon>Dikarya</taxon>
        <taxon>Basidiomycota</taxon>
        <taxon>Agaricomycotina</taxon>
        <taxon>Dacrymycetes</taxon>
        <taxon>Dacrymycetales</taxon>
        <taxon>Dacrymycetaceae</taxon>
        <taxon>Dacryopinax</taxon>
    </lineage>
</organism>
<dbReference type="Pfam" id="PF03665">
    <property type="entry name" value="UPF0172"/>
    <property type="match status" value="1"/>
</dbReference>
<sequence length="215" mass="22992">MAPQSYTISSLAYLKVLLHATKYPTNPVNGVLLTTSPSGAADIEVSDAVPLLHHWTSLSPMMEIGLDLAGGFAEDNGLRIIGYYEASDRADEKTLGPIGDRIVSKIKATSPDAIALVLDAAGLSMGEAGLIPYIASPSLKIIPNSFTSRPPSTRSTDSKQVSTFHLAAVDLPRKALGAIKEQSLQNELGDFDDHLEDVRIDWLKNPKVTAAVEKL</sequence>
<name>M5FXM2_DACPD</name>
<dbReference type="PROSITE" id="PS50249">
    <property type="entry name" value="MPN"/>
    <property type="match status" value="1"/>
</dbReference>
<dbReference type="OrthoDB" id="194468at2759"/>
<dbReference type="InterPro" id="IPR037518">
    <property type="entry name" value="MPN"/>
</dbReference>
<dbReference type="OMA" id="PHCAING"/>
<gene>
    <name evidence="3" type="ORF">DACRYDRAFT_18293</name>
</gene>
<feature type="domain" description="MPN" evidence="2">
    <location>
        <begin position="6"/>
        <end position="139"/>
    </location>
</feature>
<comment type="similarity">
    <text evidence="1">Belongs to the EMC8/EMC9 family.</text>
</comment>
<dbReference type="GeneID" id="63686414"/>
<dbReference type="EMBL" id="JH795874">
    <property type="protein sequence ID" value="EJT98251.1"/>
    <property type="molecule type" value="Genomic_DNA"/>
</dbReference>
<evidence type="ECO:0000259" key="2">
    <source>
        <dbReference type="PROSITE" id="PS50249"/>
    </source>
</evidence>
<dbReference type="GO" id="GO:0072546">
    <property type="term" value="C:EMC complex"/>
    <property type="evidence" value="ECO:0007669"/>
    <property type="project" value="InterPro"/>
</dbReference>
<dbReference type="PANTHER" id="PTHR12941">
    <property type="entry name" value="ER MEMBRANE PROTEIN COMPLEX"/>
    <property type="match status" value="1"/>
</dbReference>
<evidence type="ECO:0000313" key="3">
    <source>
        <dbReference type="EMBL" id="EJT98251.1"/>
    </source>
</evidence>
<reference evidence="3 4" key="1">
    <citation type="journal article" date="2012" name="Science">
        <title>The Paleozoic origin of enzymatic lignin decomposition reconstructed from 31 fungal genomes.</title>
        <authorList>
            <person name="Floudas D."/>
            <person name="Binder M."/>
            <person name="Riley R."/>
            <person name="Barry K."/>
            <person name="Blanchette R.A."/>
            <person name="Henrissat B."/>
            <person name="Martinez A.T."/>
            <person name="Otillar R."/>
            <person name="Spatafora J.W."/>
            <person name="Yadav J.S."/>
            <person name="Aerts A."/>
            <person name="Benoit I."/>
            <person name="Boyd A."/>
            <person name="Carlson A."/>
            <person name="Copeland A."/>
            <person name="Coutinho P.M."/>
            <person name="de Vries R.P."/>
            <person name="Ferreira P."/>
            <person name="Findley K."/>
            <person name="Foster B."/>
            <person name="Gaskell J."/>
            <person name="Glotzer D."/>
            <person name="Gorecki P."/>
            <person name="Heitman J."/>
            <person name="Hesse C."/>
            <person name="Hori C."/>
            <person name="Igarashi K."/>
            <person name="Jurgens J.A."/>
            <person name="Kallen N."/>
            <person name="Kersten P."/>
            <person name="Kohler A."/>
            <person name="Kuees U."/>
            <person name="Kumar T.K.A."/>
            <person name="Kuo A."/>
            <person name="LaButti K."/>
            <person name="Larrondo L.F."/>
            <person name="Lindquist E."/>
            <person name="Ling A."/>
            <person name="Lombard V."/>
            <person name="Lucas S."/>
            <person name="Lundell T."/>
            <person name="Martin R."/>
            <person name="McLaughlin D.J."/>
            <person name="Morgenstern I."/>
            <person name="Morin E."/>
            <person name="Murat C."/>
            <person name="Nagy L.G."/>
            <person name="Nolan M."/>
            <person name="Ohm R.A."/>
            <person name="Patyshakuliyeva A."/>
            <person name="Rokas A."/>
            <person name="Ruiz-Duenas F.J."/>
            <person name="Sabat G."/>
            <person name="Salamov A."/>
            <person name="Samejima M."/>
            <person name="Schmutz J."/>
            <person name="Slot J.C."/>
            <person name="St John F."/>
            <person name="Stenlid J."/>
            <person name="Sun H."/>
            <person name="Sun S."/>
            <person name="Syed K."/>
            <person name="Tsang A."/>
            <person name="Wiebenga A."/>
            <person name="Young D."/>
            <person name="Pisabarro A."/>
            <person name="Eastwood D.C."/>
            <person name="Martin F."/>
            <person name="Cullen D."/>
            <person name="Grigoriev I.V."/>
            <person name="Hibbett D.S."/>
        </authorList>
    </citation>
    <scope>NUCLEOTIDE SEQUENCE [LARGE SCALE GENOMIC DNA]</scope>
    <source>
        <strain evidence="3 4">DJM-731 SS1</strain>
    </source>
</reference>
<evidence type="ECO:0000313" key="4">
    <source>
        <dbReference type="Proteomes" id="UP000030653"/>
    </source>
</evidence>
<dbReference type="AlphaFoldDB" id="M5FXM2"/>
<proteinExistence type="inferred from homology"/>